<keyword evidence="4" id="KW-1185">Reference proteome</keyword>
<dbReference type="PANTHER" id="PTHR43157">
    <property type="entry name" value="PHOSPHATIDYLINOSITOL-GLYCAN BIOSYNTHESIS CLASS F PROTEIN-RELATED"/>
    <property type="match status" value="1"/>
</dbReference>
<dbReference type="OrthoDB" id="542013at2759"/>
<dbReference type="SUPFAM" id="SSF51735">
    <property type="entry name" value="NAD(P)-binding Rossmann-fold domains"/>
    <property type="match status" value="1"/>
</dbReference>
<proteinExistence type="predicted"/>
<dbReference type="AlphaFoldDB" id="A0A9P1M8J6"/>
<dbReference type="Proteomes" id="UP000838763">
    <property type="component" value="Unassembled WGS sequence"/>
</dbReference>
<sequence>MTAGPPAQHGHADGDKIPMANAVPESGLEVVPESSPYFQKSASLSPYGGAPNSAGQGKEERKFCGLRRTTFILFVLLVLVTVIAAIGGGVGGSLAVKNAYDRGRVDAAAQLDGDSSADPVTSGEGFLDLPPTIGRVPVDCPNLDATTHKVTPQSKTYTFKTTCGGDSDPGEGDLNILAFLSYRLSDCLRACASFNERGNAPNTTCRGVHFHANLQYVDDKGGNCWLKKSVGRVTRDTGSSKNAHVFAELVCIGFEAIKHLVTQTKQPYKVLLGARNAEAAKSAYDAVDFDKTKHSISVLPLELSDLKSVKTFAAQALEALGGESLDYLLLNAALGPGGESSKPTGSKWREIQVVNAISQHYLTHLLEDKLVSSKSRIVFVSSGGIRGVTDPRGENVVRALFRDDLPEDPDQIFLTSWGEWWSKDVFALSLDKDLQDKWSPSKEQIEQEEGVA</sequence>
<accession>A0A9P1M8J6</accession>
<reference evidence="3" key="1">
    <citation type="submission" date="2022-11" db="EMBL/GenBank/DDBJ databases">
        <authorList>
            <person name="Scott C."/>
            <person name="Bruce N."/>
        </authorList>
    </citation>
    <scope>NUCLEOTIDE SEQUENCE</scope>
</reference>
<keyword evidence="2" id="KW-0812">Transmembrane</keyword>
<dbReference type="PANTHER" id="PTHR43157:SF31">
    <property type="entry name" value="PHOSPHATIDYLINOSITOL-GLYCAN BIOSYNTHESIS CLASS F PROTEIN"/>
    <property type="match status" value="1"/>
</dbReference>
<protein>
    <submittedName>
        <fullName evidence="3">Uncharacterized protein</fullName>
    </submittedName>
</protein>
<keyword evidence="1" id="KW-0560">Oxidoreductase</keyword>
<dbReference type="EMBL" id="CALLCH030000004">
    <property type="protein sequence ID" value="CAI4212369.1"/>
    <property type="molecule type" value="Genomic_DNA"/>
</dbReference>
<dbReference type="Pfam" id="PF00106">
    <property type="entry name" value="adh_short"/>
    <property type="match status" value="1"/>
</dbReference>
<gene>
    <name evidence="3" type="ORF">PPNO1_LOCUS2135</name>
</gene>
<keyword evidence="2" id="KW-1133">Transmembrane helix</keyword>
<dbReference type="GO" id="GO:0016491">
    <property type="term" value="F:oxidoreductase activity"/>
    <property type="evidence" value="ECO:0007669"/>
    <property type="project" value="UniProtKB-KW"/>
</dbReference>
<comment type="caution">
    <text evidence="3">The sequence shown here is derived from an EMBL/GenBank/DDBJ whole genome shotgun (WGS) entry which is preliminary data.</text>
</comment>
<dbReference type="InterPro" id="IPR002347">
    <property type="entry name" value="SDR_fam"/>
</dbReference>
<dbReference type="InterPro" id="IPR036291">
    <property type="entry name" value="NAD(P)-bd_dom_sf"/>
</dbReference>
<name>A0A9P1M8J6_9PEZI</name>
<evidence type="ECO:0000313" key="3">
    <source>
        <dbReference type="EMBL" id="CAI4212369.1"/>
    </source>
</evidence>
<dbReference type="Gene3D" id="3.40.50.720">
    <property type="entry name" value="NAD(P)-binding Rossmann-like Domain"/>
    <property type="match status" value="1"/>
</dbReference>
<evidence type="ECO:0000256" key="1">
    <source>
        <dbReference type="ARBA" id="ARBA00023002"/>
    </source>
</evidence>
<keyword evidence="2" id="KW-0472">Membrane</keyword>
<evidence type="ECO:0000256" key="2">
    <source>
        <dbReference type="SAM" id="Phobius"/>
    </source>
</evidence>
<organism evidence="3 4">
    <name type="scientific">Parascedosporium putredinis</name>
    <dbReference type="NCBI Taxonomy" id="1442378"/>
    <lineage>
        <taxon>Eukaryota</taxon>
        <taxon>Fungi</taxon>
        <taxon>Dikarya</taxon>
        <taxon>Ascomycota</taxon>
        <taxon>Pezizomycotina</taxon>
        <taxon>Sordariomycetes</taxon>
        <taxon>Hypocreomycetidae</taxon>
        <taxon>Microascales</taxon>
        <taxon>Microascaceae</taxon>
        <taxon>Parascedosporium</taxon>
    </lineage>
</organism>
<feature type="transmembrane region" description="Helical" evidence="2">
    <location>
        <begin position="71"/>
        <end position="96"/>
    </location>
</feature>
<evidence type="ECO:0000313" key="4">
    <source>
        <dbReference type="Proteomes" id="UP000838763"/>
    </source>
</evidence>